<dbReference type="SUPFAM" id="SSF54928">
    <property type="entry name" value="RNA-binding domain, RBD"/>
    <property type="match status" value="1"/>
</dbReference>
<proteinExistence type="predicted"/>
<name>A0A7S4P5K2_GUITH</name>
<dbReference type="Pfam" id="PF01480">
    <property type="entry name" value="PWI"/>
    <property type="match status" value="1"/>
</dbReference>
<dbReference type="PANTHER" id="PTHR14398:SF0">
    <property type="entry name" value="ZINC FINGER PROTEIN SWM"/>
    <property type="match status" value="1"/>
</dbReference>
<feature type="compositionally biased region" description="Basic and acidic residues" evidence="4">
    <location>
        <begin position="365"/>
        <end position="374"/>
    </location>
</feature>
<protein>
    <recommendedName>
        <fullName evidence="5">RRM domain-containing protein</fullName>
    </recommendedName>
</protein>
<feature type="compositionally biased region" description="Basic and acidic residues" evidence="4">
    <location>
        <begin position="399"/>
        <end position="410"/>
    </location>
</feature>
<dbReference type="Pfam" id="PF00076">
    <property type="entry name" value="RRM_1"/>
    <property type="match status" value="2"/>
</dbReference>
<evidence type="ECO:0000256" key="3">
    <source>
        <dbReference type="SAM" id="Coils"/>
    </source>
</evidence>
<feature type="coiled-coil region" evidence="3">
    <location>
        <begin position="549"/>
        <end position="606"/>
    </location>
</feature>
<evidence type="ECO:0000313" key="6">
    <source>
        <dbReference type="EMBL" id="CAE2324492.1"/>
    </source>
</evidence>
<dbReference type="GO" id="GO:0003723">
    <property type="term" value="F:RNA binding"/>
    <property type="evidence" value="ECO:0007669"/>
    <property type="project" value="UniProtKB-UniRule"/>
</dbReference>
<dbReference type="GO" id="GO:0005634">
    <property type="term" value="C:nucleus"/>
    <property type="evidence" value="ECO:0007669"/>
    <property type="project" value="TreeGrafter"/>
</dbReference>
<feature type="region of interest" description="Disordered" evidence="4">
    <location>
        <begin position="351"/>
        <end position="410"/>
    </location>
</feature>
<feature type="domain" description="RRM" evidence="5">
    <location>
        <begin position="649"/>
        <end position="720"/>
    </location>
</feature>
<dbReference type="InterPro" id="IPR002483">
    <property type="entry name" value="PWI_dom"/>
</dbReference>
<dbReference type="AlphaFoldDB" id="A0A7S4P5K2"/>
<feature type="compositionally biased region" description="Basic and acidic residues" evidence="4">
    <location>
        <begin position="117"/>
        <end position="137"/>
    </location>
</feature>
<accession>A0A7S4P5K2</accession>
<gene>
    <name evidence="6" type="ORF">GTHE00462_LOCUS29405</name>
</gene>
<evidence type="ECO:0000256" key="4">
    <source>
        <dbReference type="SAM" id="MobiDB-lite"/>
    </source>
</evidence>
<dbReference type="PROSITE" id="PS50102">
    <property type="entry name" value="RRM"/>
    <property type="match status" value="2"/>
</dbReference>
<dbReference type="CDD" id="cd00590">
    <property type="entry name" value="RRM_SF"/>
    <property type="match status" value="1"/>
</dbReference>
<dbReference type="InterPro" id="IPR012677">
    <property type="entry name" value="Nucleotide-bd_a/b_plait_sf"/>
</dbReference>
<evidence type="ECO:0000256" key="2">
    <source>
        <dbReference type="PROSITE-ProRule" id="PRU00176"/>
    </source>
</evidence>
<feature type="region of interest" description="Disordered" evidence="4">
    <location>
        <begin position="721"/>
        <end position="769"/>
    </location>
</feature>
<reference evidence="6" key="1">
    <citation type="submission" date="2021-01" db="EMBL/GenBank/DDBJ databases">
        <authorList>
            <person name="Corre E."/>
            <person name="Pelletier E."/>
            <person name="Niang G."/>
            <person name="Scheremetjew M."/>
            <person name="Finn R."/>
            <person name="Kale V."/>
            <person name="Holt S."/>
            <person name="Cochrane G."/>
            <person name="Meng A."/>
            <person name="Brown T."/>
            <person name="Cohen L."/>
        </authorList>
    </citation>
    <scope>NUCLEOTIDE SEQUENCE</scope>
    <source>
        <strain evidence="6">CCMP 2712</strain>
    </source>
</reference>
<dbReference type="InterPro" id="IPR035979">
    <property type="entry name" value="RBD_domain_sf"/>
</dbReference>
<dbReference type="InterPro" id="IPR000504">
    <property type="entry name" value="RRM_dom"/>
</dbReference>
<organism evidence="6">
    <name type="scientific">Guillardia theta</name>
    <name type="common">Cryptophyte</name>
    <name type="synonym">Cryptomonas phi</name>
    <dbReference type="NCBI Taxonomy" id="55529"/>
    <lineage>
        <taxon>Eukaryota</taxon>
        <taxon>Cryptophyceae</taxon>
        <taxon>Pyrenomonadales</taxon>
        <taxon>Geminigeraceae</taxon>
        <taxon>Guillardia</taxon>
    </lineage>
</organism>
<dbReference type="Gene3D" id="3.30.70.330">
    <property type="match status" value="2"/>
</dbReference>
<keyword evidence="1 2" id="KW-0694">RNA-binding</keyword>
<dbReference type="EMBL" id="HBKN01037500">
    <property type="protein sequence ID" value="CAE2324492.1"/>
    <property type="molecule type" value="Transcribed_RNA"/>
</dbReference>
<evidence type="ECO:0000256" key="1">
    <source>
        <dbReference type="ARBA" id="ARBA00022884"/>
    </source>
</evidence>
<evidence type="ECO:0000259" key="5">
    <source>
        <dbReference type="PROSITE" id="PS50102"/>
    </source>
</evidence>
<feature type="domain" description="RRM" evidence="5">
    <location>
        <begin position="418"/>
        <end position="495"/>
    </location>
</feature>
<dbReference type="SMART" id="SM00360">
    <property type="entry name" value="RRM"/>
    <property type="match status" value="2"/>
</dbReference>
<feature type="compositionally biased region" description="Polar residues" evidence="4">
    <location>
        <begin position="377"/>
        <end position="387"/>
    </location>
</feature>
<dbReference type="CDD" id="cd12257">
    <property type="entry name" value="RRM1_RBM26_like"/>
    <property type="match status" value="1"/>
</dbReference>
<keyword evidence="3" id="KW-0175">Coiled coil</keyword>
<feature type="region of interest" description="Disordered" evidence="4">
    <location>
        <begin position="288"/>
        <end position="309"/>
    </location>
</feature>
<sequence length="769" mass="84294">MRFVPDQEAALRARLIDQLSTLSEAEPPVLAEYVIALLKNDVALDDLKKTCNDELHDFLQDNTPLFVDKLFEDLQDWSWMSGAKKQVSATILQGQVLDHQDEIERDEHTSQSNIGKHAREGGAKSEGSKVTSSEKEQASSWKEAEEAEMSRVPSGGPSKRRRRERSRSSGDEEDERESRRRNRDRRGKSSSSEDEQDRRGREDRRQMDRKREWDSRDARSRDRGWQGHGSSHHQYRGPTGRGGHAPPNFMGVGLSLLGMPFGPMGIPPKGGMGAFGFGGAVAPNNPSFGSSGKLESGGGNAEDYNPENPAVPELQQRQMIMNNPSQPMFPLPLPSPQELQRFLRQHIQNQLSAGRGKLNQPVGGMRDRSRKDFDWQPNENRPGTNGESWDAGRGGSNVESREGRNENRPRVEWKTVSDTILVTQIPENQCTERQLRSHFQKFGVIAKISIDDKVDDKNNKSAKITFTSHPMAKAAIGCVDAVFSNRFIQVKWAAPSGMDHGNAATQQGKLSQHADSGGRKIIGKAKGMNFVRAEGDANEGGSLALSSTAETLEDLLARQKEVLAALTAKGAGELSADEKVNLKKEFAELKSKVQAALKRKQEQAEAAALAATAPAHPPIRGGFRGGRGAGRGMGRGHFHGAPPVNRGPKAILISNLHPDISFEGLLRSHFQSYGPVGEIEFQEDKTSCVVHFATRGAASHALRHATFLNGKTLTLSWFEPPETAGTEESNDQNGDEGEKSSAMEEEANEGAMEADAGDKVEGVEEEQEC</sequence>
<feature type="region of interest" description="Disordered" evidence="4">
    <location>
        <begin position="105"/>
        <end position="247"/>
    </location>
</feature>
<dbReference type="PANTHER" id="PTHR14398">
    <property type="entry name" value="RNA RECOGNITION RRM/RNP DOMAIN"/>
    <property type="match status" value="1"/>
</dbReference>
<dbReference type="InterPro" id="IPR045137">
    <property type="entry name" value="RBM26/27"/>
</dbReference>
<feature type="compositionally biased region" description="Basic and acidic residues" evidence="4">
    <location>
        <begin position="196"/>
        <end position="225"/>
    </location>
</feature>
<feature type="compositionally biased region" description="Basic residues" evidence="4">
    <location>
        <begin position="179"/>
        <end position="188"/>
    </location>
</feature>